<keyword evidence="2" id="KW-1185">Reference proteome</keyword>
<protein>
    <submittedName>
        <fullName evidence="1">Uncharacterized protein</fullName>
    </submittedName>
</protein>
<dbReference type="Proteomes" id="UP000261284">
    <property type="component" value="Unassembled WGS sequence"/>
</dbReference>
<evidence type="ECO:0000313" key="1">
    <source>
        <dbReference type="EMBL" id="RFM30200.1"/>
    </source>
</evidence>
<dbReference type="AlphaFoldDB" id="A0A3E1NQL6"/>
<evidence type="ECO:0000313" key="2">
    <source>
        <dbReference type="Proteomes" id="UP000261284"/>
    </source>
</evidence>
<proteinExistence type="predicted"/>
<dbReference type="EMBL" id="QTJU01000001">
    <property type="protein sequence ID" value="RFM30200.1"/>
    <property type="molecule type" value="Genomic_DNA"/>
</dbReference>
<accession>A0A3E1NQL6</accession>
<name>A0A3E1NQL6_9BACT</name>
<organism evidence="1 2">
    <name type="scientific">Deminuibacter soli</name>
    <dbReference type="NCBI Taxonomy" id="2291815"/>
    <lineage>
        <taxon>Bacteria</taxon>
        <taxon>Pseudomonadati</taxon>
        <taxon>Bacteroidota</taxon>
        <taxon>Chitinophagia</taxon>
        <taxon>Chitinophagales</taxon>
        <taxon>Chitinophagaceae</taxon>
        <taxon>Deminuibacter</taxon>
    </lineage>
</organism>
<reference evidence="1 2" key="1">
    <citation type="submission" date="2018-08" db="EMBL/GenBank/DDBJ databases">
        <title>Chitinophagaceae sp. K23C18032701, a novel bacterium isolated from forest soil.</title>
        <authorList>
            <person name="Wang C."/>
        </authorList>
    </citation>
    <scope>NUCLEOTIDE SEQUENCE [LARGE SCALE GENOMIC DNA]</scope>
    <source>
        <strain evidence="1 2">K23C18032701</strain>
    </source>
</reference>
<comment type="caution">
    <text evidence="1">The sequence shown here is derived from an EMBL/GenBank/DDBJ whole genome shotgun (WGS) entry which is preliminary data.</text>
</comment>
<sequence>MPTVLKIINEASKKTREPPQAPGKNLCSSCALCIDVVLTFKQKEEISYKYRNFKKNTQPVTDNIRVYSEKQ</sequence>
<gene>
    <name evidence="1" type="ORF">DXN05_04310</name>
</gene>